<dbReference type="Gene3D" id="2.40.110.10">
    <property type="entry name" value="Butyryl-CoA Dehydrogenase, subunit A, domain 2"/>
    <property type="match status" value="1"/>
</dbReference>
<evidence type="ECO:0000259" key="2">
    <source>
        <dbReference type="Pfam" id="PF02770"/>
    </source>
</evidence>
<dbReference type="PANTHER" id="PTHR43292">
    <property type="entry name" value="ACYL-COA DEHYDROGENASE"/>
    <property type="match status" value="1"/>
</dbReference>
<dbReference type="PROSITE" id="PS00072">
    <property type="entry name" value="ACYL_COA_DH_1"/>
    <property type="match status" value="1"/>
</dbReference>
<evidence type="ECO:0000313" key="4">
    <source>
        <dbReference type="EMBL" id="GAA2579897.1"/>
    </source>
</evidence>
<comment type="caution">
    <text evidence="4">The sequence shown here is derived from an EMBL/GenBank/DDBJ whole genome shotgun (WGS) entry which is preliminary data.</text>
</comment>
<accession>A0ABN3PG05</accession>
<dbReference type="Gene3D" id="1.10.540.10">
    <property type="entry name" value="Acyl-CoA dehydrogenase/oxidase, N-terminal domain"/>
    <property type="match status" value="1"/>
</dbReference>
<dbReference type="Pfam" id="PF02770">
    <property type="entry name" value="Acyl-CoA_dh_M"/>
    <property type="match status" value="1"/>
</dbReference>
<protein>
    <submittedName>
        <fullName evidence="4">Acyl-CoA dehydrogenase family protein</fullName>
    </submittedName>
</protein>
<gene>
    <name evidence="4" type="ORF">GCM10010411_10570</name>
</gene>
<feature type="domain" description="Acyl-CoA dehydrogenase/oxidase N-terminal" evidence="3">
    <location>
        <begin position="12"/>
        <end position="120"/>
    </location>
</feature>
<dbReference type="EMBL" id="BAAATD010000001">
    <property type="protein sequence ID" value="GAA2579897.1"/>
    <property type="molecule type" value="Genomic_DNA"/>
</dbReference>
<keyword evidence="1" id="KW-0560">Oxidoreductase</keyword>
<evidence type="ECO:0000259" key="3">
    <source>
        <dbReference type="Pfam" id="PF02771"/>
    </source>
</evidence>
<dbReference type="SUPFAM" id="SSF56645">
    <property type="entry name" value="Acyl-CoA dehydrogenase NM domain-like"/>
    <property type="match status" value="1"/>
</dbReference>
<keyword evidence="5" id="KW-1185">Reference proteome</keyword>
<dbReference type="InterPro" id="IPR009100">
    <property type="entry name" value="AcylCoA_DH/oxidase_NM_dom_sf"/>
</dbReference>
<evidence type="ECO:0000313" key="5">
    <source>
        <dbReference type="Proteomes" id="UP001501509"/>
    </source>
</evidence>
<dbReference type="Gene3D" id="1.20.140.10">
    <property type="entry name" value="Butyryl-CoA Dehydrogenase, subunit A, domain 3"/>
    <property type="match status" value="1"/>
</dbReference>
<dbReference type="InterPro" id="IPR013786">
    <property type="entry name" value="AcylCoA_DH/ox_N"/>
</dbReference>
<evidence type="ECO:0000256" key="1">
    <source>
        <dbReference type="ARBA" id="ARBA00023002"/>
    </source>
</evidence>
<proteinExistence type="predicted"/>
<organism evidence="4 5">
    <name type="scientific">Actinomadura fulvescens</name>
    <dbReference type="NCBI Taxonomy" id="46160"/>
    <lineage>
        <taxon>Bacteria</taxon>
        <taxon>Bacillati</taxon>
        <taxon>Actinomycetota</taxon>
        <taxon>Actinomycetes</taxon>
        <taxon>Streptosporangiales</taxon>
        <taxon>Thermomonosporaceae</taxon>
        <taxon>Actinomadura</taxon>
    </lineage>
</organism>
<dbReference type="InterPro" id="IPR052161">
    <property type="entry name" value="Mycobact_Acyl-CoA_DH"/>
</dbReference>
<dbReference type="Proteomes" id="UP001501509">
    <property type="component" value="Unassembled WGS sequence"/>
</dbReference>
<sequence>MATLEPGTLPPEAPRLRAEVRAFLAARSFTPRCDSWLTGADPAFSRALGERGWLGMTLPERYGGHGRSPLERFVVIEELLAAGAPVAAHWIADRQTGPSILANGSEEQKRRFLPAIARGECFFAIGMSEPDSGSDLASVRTRAERVDGGWLLRGTKVWTSGAHLAHAILVLARSEPSGTDRHAGLSQFIVPLPAEGVTIRPIRGLSGDHHFNEVVFDEVFVPGDLLLGTPGDGWRQVTAELAYERSGPERLLSTFLLVRLLHERASGPAARRAVGALTARLWALRQASLAVAGALAASETAGVRAPSDTGPPPPSIEAALVKDLGTRFEREVIDVVREHVQLEPDPGAADPLVRALAEAVVQAPGFTLRGGTNEILRGIVARGLGVR</sequence>
<dbReference type="InterPro" id="IPR046373">
    <property type="entry name" value="Acyl-CoA_Oxase/DH_mid-dom_sf"/>
</dbReference>
<dbReference type="RefSeq" id="WP_344538152.1">
    <property type="nucleotide sequence ID" value="NZ_BAAATD010000001.1"/>
</dbReference>
<name>A0ABN3PG05_9ACTN</name>
<dbReference type="Pfam" id="PF02771">
    <property type="entry name" value="Acyl-CoA_dh_N"/>
    <property type="match status" value="1"/>
</dbReference>
<dbReference type="InterPro" id="IPR006091">
    <property type="entry name" value="Acyl-CoA_Oxase/DH_mid-dom"/>
</dbReference>
<dbReference type="InterPro" id="IPR037069">
    <property type="entry name" value="AcylCoA_DH/ox_N_sf"/>
</dbReference>
<dbReference type="PANTHER" id="PTHR43292:SF4">
    <property type="entry name" value="ACYL-COA DEHYDROGENASE FADE34"/>
    <property type="match status" value="1"/>
</dbReference>
<dbReference type="InterPro" id="IPR006089">
    <property type="entry name" value="Acyl-CoA_DH_CS"/>
</dbReference>
<reference evidence="4 5" key="1">
    <citation type="journal article" date="2019" name="Int. J. Syst. Evol. Microbiol.">
        <title>The Global Catalogue of Microorganisms (GCM) 10K type strain sequencing project: providing services to taxonomists for standard genome sequencing and annotation.</title>
        <authorList>
            <consortium name="The Broad Institute Genomics Platform"/>
            <consortium name="The Broad Institute Genome Sequencing Center for Infectious Disease"/>
            <person name="Wu L."/>
            <person name="Ma J."/>
        </authorList>
    </citation>
    <scope>NUCLEOTIDE SEQUENCE [LARGE SCALE GENOMIC DNA]</scope>
    <source>
        <strain evidence="4 5">JCM 6833</strain>
    </source>
</reference>
<feature type="domain" description="Acyl-CoA oxidase/dehydrogenase middle" evidence="2">
    <location>
        <begin position="124"/>
        <end position="219"/>
    </location>
</feature>